<evidence type="ECO:0000259" key="1">
    <source>
        <dbReference type="Pfam" id="PF03033"/>
    </source>
</evidence>
<dbReference type="SUPFAM" id="SSF53756">
    <property type="entry name" value="UDP-Glycosyltransferase/glycogen phosphorylase"/>
    <property type="match status" value="1"/>
</dbReference>
<dbReference type="InterPro" id="IPR050426">
    <property type="entry name" value="Glycosyltransferase_28"/>
</dbReference>
<protein>
    <submittedName>
        <fullName evidence="3">Glycosyltransferase family 1 protein</fullName>
    </submittedName>
</protein>
<dbReference type="PANTHER" id="PTHR48050:SF13">
    <property type="entry name" value="STEROL 3-BETA-GLUCOSYLTRANSFERASE UGT80A2"/>
    <property type="match status" value="1"/>
</dbReference>
<dbReference type="InterPro" id="IPR010610">
    <property type="entry name" value="EryCIII-like_C"/>
</dbReference>
<evidence type="ECO:0000259" key="2">
    <source>
        <dbReference type="Pfam" id="PF06722"/>
    </source>
</evidence>
<dbReference type="Pfam" id="PF06722">
    <property type="entry name" value="EryCIII-like_C"/>
    <property type="match status" value="1"/>
</dbReference>
<organism evidence="3 4">
    <name type="scientific">Nocardioides malaquae</name>
    <dbReference type="NCBI Taxonomy" id="2773426"/>
    <lineage>
        <taxon>Bacteria</taxon>
        <taxon>Bacillati</taxon>
        <taxon>Actinomycetota</taxon>
        <taxon>Actinomycetes</taxon>
        <taxon>Propionibacteriales</taxon>
        <taxon>Nocardioidaceae</taxon>
        <taxon>Nocardioides</taxon>
    </lineage>
</organism>
<dbReference type="Gene3D" id="3.40.50.2000">
    <property type="entry name" value="Glycogen Phosphorylase B"/>
    <property type="match status" value="2"/>
</dbReference>
<feature type="domain" description="Erythromycin biosynthesis protein CIII-like C-terminal" evidence="2">
    <location>
        <begin position="277"/>
        <end position="401"/>
    </location>
</feature>
<feature type="domain" description="Glycosyltransferase family 28 N-terminal" evidence="1">
    <location>
        <begin position="8"/>
        <end position="106"/>
    </location>
</feature>
<dbReference type="InterPro" id="IPR002213">
    <property type="entry name" value="UDP_glucos_trans"/>
</dbReference>
<dbReference type="RefSeq" id="WP_193639291.1">
    <property type="nucleotide sequence ID" value="NZ_JADCSA010000020.1"/>
</dbReference>
<dbReference type="PANTHER" id="PTHR48050">
    <property type="entry name" value="STEROL 3-BETA-GLUCOSYLTRANSFERASE"/>
    <property type="match status" value="1"/>
</dbReference>
<gene>
    <name evidence="3" type="ORF">IEQ44_15045</name>
</gene>
<keyword evidence="4" id="KW-1185">Reference proteome</keyword>
<dbReference type="Pfam" id="PF03033">
    <property type="entry name" value="Glyco_transf_28"/>
    <property type="match status" value="1"/>
</dbReference>
<accession>A0ABR9RWN1</accession>
<dbReference type="Proteomes" id="UP000756387">
    <property type="component" value="Unassembled WGS sequence"/>
</dbReference>
<dbReference type="InterPro" id="IPR004276">
    <property type="entry name" value="GlycoTrans_28_N"/>
</dbReference>
<sequence>MSTPRSHLLLAMGSRGDVEPMVALAVGLGAAGHRARVVGLADYAPLAAAHDVEYVSVDARIDDALALAHGRVGRRLLSTAPAQGLVLRSWMRGLAAPFADAVLGAAAPGEVVVTGVLTRDVATALAEDRGCRPVLAVHTAQVPTMLRESHFFAHWFTDVQALNRLGVRLNWQISTSLGRDVAVHVRRRLGLRVPGLREATARGDAFPTVVTASPLLVPPAADWPPGTHQTGALVLPEEPFTPDAVLADFLAAGAAPVFVGFGSMARTTGAEIRALVTEAARLTGLRVVTPADPGRPTARLTGDVLAVAEVPHPWLFDRMRAVVHHGGAGTSGTALRAGVPSAAVAFGADQPFHAHRLHALGVGPLAPRIQRLTGARLAQVLREMTSGPHAEGYRARAAELGALARAEDGVGRTVALLDELMA</sequence>
<evidence type="ECO:0000313" key="3">
    <source>
        <dbReference type="EMBL" id="MBE7325964.1"/>
    </source>
</evidence>
<dbReference type="EMBL" id="JADCSA010000020">
    <property type="protein sequence ID" value="MBE7325964.1"/>
    <property type="molecule type" value="Genomic_DNA"/>
</dbReference>
<reference evidence="3 4" key="1">
    <citation type="submission" date="2020-10" db="EMBL/GenBank/DDBJ databases">
        <title>Nocardioides sp. isolated from sludge.</title>
        <authorList>
            <person name="Zhang X."/>
        </authorList>
    </citation>
    <scope>NUCLEOTIDE SEQUENCE [LARGE SCALE GENOMIC DNA]</scope>
    <source>
        <strain evidence="3 4">Y6</strain>
    </source>
</reference>
<comment type="caution">
    <text evidence="3">The sequence shown here is derived from an EMBL/GenBank/DDBJ whole genome shotgun (WGS) entry which is preliminary data.</text>
</comment>
<dbReference type="CDD" id="cd03784">
    <property type="entry name" value="GT1_Gtf-like"/>
    <property type="match status" value="1"/>
</dbReference>
<proteinExistence type="predicted"/>
<evidence type="ECO:0000313" key="4">
    <source>
        <dbReference type="Proteomes" id="UP000756387"/>
    </source>
</evidence>
<name>A0ABR9RWN1_9ACTN</name>